<feature type="active site" description="Proton donor/acceptor" evidence="6">
    <location>
        <position position="417"/>
    </location>
</feature>
<dbReference type="SUPFAM" id="SSF143985">
    <property type="entry name" value="L,D-transpeptidase pre-catalytic domain-like"/>
    <property type="match status" value="1"/>
</dbReference>
<dbReference type="InterPro" id="IPR022029">
    <property type="entry name" value="YoaR-like_PG-bd"/>
</dbReference>
<dbReference type="GO" id="GO:0018104">
    <property type="term" value="P:peptidoglycan-protein cross-linking"/>
    <property type="evidence" value="ECO:0007669"/>
    <property type="project" value="TreeGrafter"/>
</dbReference>
<dbReference type="CDD" id="cd16913">
    <property type="entry name" value="YkuD_like"/>
    <property type="match status" value="1"/>
</dbReference>
<sequence length="461" mass="51771">MKGNTKKKKIILGVVIGFFVIIIGVYLGIAVYFTKHFYGGTVINGLDCSNATVAQVEDKIQESILVYNLTLKGRDNFEEVITAEQLGFQYTDEEQEVEKLLKAQEPFLWFLHMGKQENYETSVNTSYDKELVSSLVKNLKCFKDGNIVEPKDAYIEETATGFEIVPEVAGNTMDQEQVKQAIIDAVDKHKTELSFEEAGLYKNPVVYSNNEKMVNQVEELNRLTQAEITFDFVDRKLVADRGQIREWLVEGDNGEYSIDEDKVRQWVNKMAAETDTFGLSREFKTSKGDTITLEGGDYGWATDVDATTEILLEALKAGKVETLEPEYVYTAMDRSTNDIGDTYVEVSIEEQRMWCYKDGDLIVDTPIVTGNSSKGWDTPKGGCWAIDAKKRNAILKGEGYASPVDYWLPFNGDVGIHDLNRPAFGGEIYKTDGSHGCVNTPYDNAEKIYEAVEIGTPVIVY</sequence>
<evidence type="ECO:0000256" key="6">
    <source>
        <dbReference type="PROSITE-ProRule" id="PRU01373"/>
    </source>
</evidence>
<keyword evidence="3 6" id="KW-0133">Cell shape</keyword>
<keyword evidence="7" id="KW-0472">Membrane</keyword>
<comment type="pathway">
    <text evidence="1 6">Cell wall biogenesis; peptidoglycan biosynthesis.</text>
</comment>
<dbReference type="Pfam" id="PF03734">
    <property type="entry name" value="YkuD"/>
    <property type="match status" value="1"/>
</dbReference>
<feature type="transmembrane region" description="Helical" evidence="7">
    <location>
        <begin position="12"/>
        <end position="33"/>
    </location>
</feature>
<evidence type="ECO:0000313" key="10">
    <source>
        <dbReference type="Proteomes" id="UP000306509"/>
    </source>
</evidence>
<feature type="domain" description="L,D-TPase catalytic" evidence="8">
    <location>
        <begin position="342"/>
        <end position="461"/>
    </location>
</feature>
<dbReference type="Gene3D" id="3.10.20.800">
    <property type="match status" value="1"/>
</dbReference>
<dbReference type="EMBL" id="QGQD01000001">
    <property type="protein sequence ID" value="TLD03033.1"/>
    <property type="molecule type" value="Genomic_DNA"/>
</dbReference>
<dbReference type="Pfam" id="PF12229">
    <property type="entry name" value="PG_binding_4"/>
    <property type="match status" value="2"/>
</dbReference>
<dbReference type="PROSITE" id="PS52029">
    <property type="entry name" value="LD_TPASE"/>
    <property type="match status" value="1"/>
</dbReference>
<name>A0A4U8QG56_9FIRM</name>
<dbReference type="InterPro" id="IPR038054">
    <property type="entry name" value="LD_TPept-like_central_sf"/>
</dbReference>
<dbReference type="Gene3D" id="2.40.440.10">
    <property type="entry name" value="L,D-transpeptidase catalytic domain-like"/>
    <property type="match status" value="1"/>
</dbReference>
<keyword evidence="7" id="KW-1133">Transmembrane helix</keyword>
<dbReference type="STRING" id="180332.GCA_000797495_02585"/>
<dbReference type="SUPFAM" id="SSF141523">
    <property type="entry name" value="L,D-transpeptidase catalytic domain-like"/>
    <property type="match status" value="1"/>
</dbReference>
<evidence type="ECO:0000256" key="1">
    <source>
        <dbReference type="ARBA" id="ARBA00004752"/>
    </source>
</evidence>
<dbReference type="AlphaFoldDB" id="A0A4U8QG56"/>
<keyword evidence="7" id="KW-0812">Transmembrane</keyword>
<keyword evidence="2" id="KW-0808">Transferase</keyword>
<protein>
    <submittedName>
        <fullName evidence="9">Putative vancomycin resistance protein</fullName>
    </submittedName>
</protein>
<gene>
    <name evidence="9" type="ORF">DSM106044_00057</name>
</gene>
<evidence type="ECO:0000256" key="5">
    <source>
        <dbReference type="ARBA" id="ARBA00023316"/>
    </source>
</evidence>
<evidence type="ECO:0000256" key="7">
    <source>
        <dbReference type="SAM" id="Phobius"/>
    </source>
</evidence>
<evidence type="ECO:0000313" key="9">
    <source>
        <dbReference type="EMBL" id="TLD03033.1"/>
    </source>
</evidence>
<dbReference type="GO" id="GO:0005576">
    <property type="term" value="C:extracellular region"/>
    <property type="evidence" value="ECO:0007669"/>
    <property type="project" value="TreeGrafter"/>
</dbReference>
<accession>A0A4U8QG56</accession>
<dbReference type="RefSeq" id="WP_027296889.1">
    <property type="nucleotide sequence ID" value="NZ_QGQD01000001.1"/>
</dbReference>
<dbReference type="GO" id="GO:0071972">
    <property type="term" value="F:peptidoglycan L,D-transpeptidase activity"/>
    <property type="evidence" value="ECO:0007669"/>
    <property type="project" value="TreeGrafter"/>
</dbReference>
<evidence type="ECO:0000256" key="4">
    <source>
        <dbReference type="ARBA" id="ARBA00022984"/>
    </source>
</evidence>
<dbReference type="GO" id="GO:0016740">
    <property type="term" value="F:transferase activity"/>
    <property type="evidence" value="ECO:0007669"/>
    <property type="project" value="UniProtKB-KW"/>
</dbReference>
<evidence type="ECO:0000256" key="2">
    <source>
        <dbReference type="ARBA" id="ARBA00022679"/>
    </source>
</evidence>
<dbReference type="InterPro" id="IPR005490">
    <property type="entry name" value="LD_TPept_cat_dom"/>
</dbReference>
<dbReference type="PANTHER" id="PTHR30582:SF33">
    <property type="entry name" value="EXPORTED PROTEIN"/>
    <property type="match status" value="1"/>
</dbReference>
<dbReference type="GO" id="GO:0071555">
    <property type="term" value="P:cell wall organization"/>
    <property type="evidence" value="ECO:0007669"/>
    <property type="project" value="UniProtKB-UniRule"/>
</dbReference>
<evidence type="ECO:0000259" key="8">
    <source>
        <dbReference type="PROSITE" id="PS52029"/>
    </source>
</evidence>
<evidence type="ECO:0000256" key="3">
    <source>
        <dbReference type="ARBA" id="ARBA00022960"/>
    </source>
</evidence>
<dbReference type="GO" id="GO:0008360">
    <property type="term" value="P:regulation of cell shape"/>
    <property type="evidence" value="ECO:0007669"/>
    <property type="project" value="UniProtKB-UniRule"/>
</dbReference>
<keyword evidence="10" id="KW-1185">Reference proteome</keyword>
<dbReference type="PANTHER" id="PTHR30582">
    <property type="entry name" value="L,D-TRANSPEPTIDASE"/>
    <property type="match status" value="1"/>
</dbReference>
<proteinExistence type="predicted"/>
<reference evidence="9 10" key="1">
    <citation type="journal article" date="2019" name="Anaerobe">
        <title>Detection of Robinsoniella peoriensis in multiple bone samples of a trauma patient.</title>
        <authorList>
            <person name="Schrottner P."/>
            <person name="Hartwich K."/>
            <person name="Bunk B."/>
            <person name="Schober I."/>
            <person name="Helbig S."/>
            <person name="Rudolph W.W."/>
            <person name="Gunzer F."/>
        </authorList>
    </citation>
    <scope>NUCLEOTIDE SEQUENCE [LARGE SCALE GENOMIC DNA]</scope>
    <source>
        <strain evidence="9 10">DSM 106044</strain>
    </source>
</reference>
<feature type="active site" description="Nucleophile" evidence="6">
    <location>
        <position position="437"/>
    </location>
</feature>
<dbReference type="InterPro" id="IPR050979">
    <property type="entry name" value="LD-transpeptidase"/>
</dbReference>
<keyword evidence="5 6" id="KW-0961">Cell wall biogenesis/degradation</keyword>
<organism evidence="9 10">
    <name type="scientific">Robinsoniella peoriensis</name>
    <dbReference type="NCBI Taxonomy" id="180332"/>
    <lineage>
        <taxon>Bacteria</taxon>
        <taxon>Bacillati</taxon>
        <taxon>Bacillota</taxon>
        <taxon>Clostridia</taxon>
        <taxon>Lachnospirales</taxon>
        <taxon>Lachnospiraceae</taxon>
        <taxon>Robinsoniella</taxon>
    </lineage>
</organism>
<comment type="caution">
    <text evidence="9">The sequence shown here is derived from an EMBL/GenBank/DDBJ whole genome shotgun (WGS) entry which is preliminary data.</text>
</comment>
<dbReference type="UniPathway" id="UPA00219"/>
<dbReference type="InterPro" id="IPR038063">
    <property type="entry name" value="Transpep_catalytic_dom"/>
</dbReference>
<dbReference type="Proteomes" id="UP000306509">
    <property type="component" value="Unassembled WGS sequence"/>
</dbReference>
<keyword evidence="4 6" id="KW-0573">Peptidoglycan synthesis</keyword>